<sequence length="172" mass="18724">IVASDLIEQVTNRLKQVNVGSFLNRKHIVTRLLFSLILTASLIGLLTTQTHSDFTPQDIAQIIEKTADNISNSALPNQTSEESGMDEDIYGETSVASLSGESIELLIIPGLGTEVTIRHTEQEDDIQFVASQTYPVDISASAAADESYQAILALSDQDSDLVKEYAILRSKL</sequence>
<dbReference type="EMBL" id="QYBA01000163">
    <property type="protein sequence ID" value="TKY91610.1"/>
    <property type="molecule type" value="Genomic_DNA"/>
</dbReference>
<feature type="non-terminal residue" evidence="1">
    <location>
        <position position="1"/>
    </location>
</feature>
<organism evidence="1 2">
    <name type="scientific">Candidatus Methanomarinus sp</name>
    <dbReference type="NCBI Taxonomy" id="3386244"/>
    <lineage>
        <taxon>Archaea</taxon>
        <taxon>Methanobacteriati</taxon>
        <taxon>Methanobacteriota</taxon>
        <taxon>Stenosarchaea group</taxon>
        <taxon>Methanomicrobia</taxon>
        <taxon>Methanosarcinales</taxon>
        <taxon>ANME-2 cluster</taxon>
        <taxon>Candidatus Methanocomedenaceae</taxon>
        <taxon>Candidatus Methanomarinus</taxon>
    </lineage>
</organism>
<evidence type="ECO:0000313" key="1">
    <source>
        <dbReference type="EMBL" id="TKY91610.1"/>
    </source>
</evidence>
<reference evidence="1" key="1">
    <citation type="submission" date="2018-09" db="EMBL/GenBank/DDBJ databases">
        <title>A genomic encyclopedia of anaerobic methanotrophic archaea.</title>
        <authorList>
            <person name="Skennerton C.T."/>
            <person name="Chadwick G.L."/>
            <person name="Laso-Perez R."/>
            <person name="Leu A.O."/>
            <person name="Speth D.R."/>
            <person name="Yu H."/>
            <person name="Morgan-Lang C."/>
            <person name="Hatzenpichler R."/>
            <person name="Goudeau D."/>
            <person name="Malmstrom R."/>
            <person name="Woyke T."/>
            <person name="Hallam S."/>
            <person name="Tyson G.W."/>
            <person name="Wegener G."/>
            <person name="Boetius A."/>
            <person name="Orphan V.J."/>
        </authorList>
    </citation>
    <scope>NUCLEOTIDE SEQUENCE</scope>
    <source>
        <strain evidence="1">CONS3730D10UFb2</strain>
    </source>
</reference>
<dbReference type="Proteomes" id="UP000315423">
    <property type="component" value="Unassembled WGS sequence"/>
</dbReference>
<proteinExistence type="predicted"/>
<accession>A0AC61SAM2</accession>
<evidence type="ECO:0000313" key="2">
    <source>
        <dbReference type="Proteomes" id="UP000315423"/>
    </source>
</evidence>
<gene>
    <name evidence="1" type="ORF">C5S46_04940</name>
</gene>
<comment type="caution">
    <text evidence="1">The sequence shown here is derived from an EMBL/GenBank/DDBJ whole genome shotgun (WGS) entry which is preliminary data.</text>
</comment>
<name>A0AC61SAM2_9EURY</name>
<protein>
    <submittedName>
        <fullName evidence="1">Uncharacterized protein</fullName>
    </submittedName>
</protein>